<dbReference type="RefSeq" id="WP_153484077.1">
    <property type="nucleotide sequence ID" value="NZ_VWNA01000001.1"/>
</dbReference>
<evidence type="ECO:0000256" key="2">
    <source>
        <dbReference type="ARBA" id="ARBA00012438"/>
    </source>
</evidence>
<organism evidence="10 11">
    <name type="scientific">Segnochrobactrum spirostomi</name>
    <dbReference type="NCBI Taxonomy" id="2608987"/>
    <lineage>
        <taxon>Bacteria</taxon>
        <taxon>Pseudomonadati</taxon>
        <taxon>Pseudomonadota</taxon>
        <taxon>Alphaproteobacteria</taxon>
        <taxon>Hyphomicrobiales</taxon>
        <taxon>Segnochrobactraceae</taxon>
        <taxon>Segnochrobactrum</taxon>
    </lineage>
</organism>
<evidence type="ECO:0000256" key="7">
    <source>
        <dbReference type="ARBA" id="ARBA00022840"/>
    </source>
</evidence>
<dbReference type="EC" id="2.7.13.3" evidence="2"/>
<evidence type="ECO:0000259" key="9">
    <source>
        <dbReference type="PROSITE" id="PS50885"/>
    </source>
</evidence>
<dbReference type="SMART" id="SM00304">
    <property type="entry name" value="HAMP"/>
    <property type="match status" value="1"/>
</dbReference>
<dbReference type="PANTHER" id="PTHR41523">
    <property type="entry name" value="TWO-COMPONENT SYSTEM SENSOR PROTEIN"/>
    <property type="match status" value="1"/>
</dbReference>
<dbReference type="EMBL" id="VWNA01000001">
    <property type="protein sequence ID" value="MQT14070.1"/>
    <property type="molecule type" value="Genomic_DNA"/>
</dbReference>
<dbReference type="AlphaFoldDB" id="A0A6A7Y4L0"/>
<keyword evidence="8" id="KW-0812">Transmembrane</keyword>
<gene>
    <name evidence="10" type="ORF">F0357_15750</name>
</gene>
<dbReference type="Proteomes" id="UP000332515">
    <property type="component" value="Unassembled WGS sequence"/>
</dbReference>
<keyword evidence="11" id="KW-1185">Reference proteome</keyword>
<keyword evidence="3" id="KW-0597">Phosphoprotein</keyword>
<dbReference type="GO" id="GO:0016020">
    <property type="term" value="C:membrane"/>
    <property type="evidence" value="ECO:0007669"/>
    <property type="project" value="InterPro"/>
</dbReference>
<keyword evidence="5" id="KW-0547">Nucleotide-binding</keyword>
<name>A0A6A7Y4L0_9HYPH</name>
<protein>
    <recommendedName>
        <fullName evidence="2">histidine kinase</fullName>
        <ecNumber evidence="2">2.7.13.3</ecNumber>
    </recommendedName>
</protein>
<dbReference type="InterPro" id="IPR003660">
    <property type="entry name" value="HAMP_dom"/>
</dbReference>
<dbReference type="GO" id="GO:0007165">
    <property type="term" value="P:signal transduction"/>
    <property type="evidence" value="ECO:0007669"/>
    <property type="project" value="InterPro"/>
</dbReference>
<dbReference type="InterPro" id="IPR011495">
    <property type="entry name" value="Sig_transdc_His_kin_sub2_dim/P"/>
</dbReference>
<keyword evidence="8" id="KW-1133">Transmembrane helix</keyword>
<dbReference type="GO" id="GO:0004673">
    <property type="term" value="F:protein histidine kinase activity"/>
    <property type="evidence" value="ECO:0007669"/>
    <property type="project" value="UniProtKB-EC"/>
</dbReference>
<dbReference type="Pfam" id="PF07568">
    <property type="entry name" value="HisKA_2"/>
    <property type="match status" value="1"/>
</dbReference>
<dbReference type="PROSITE" id="PS50885">
    <property type="entry name" value="HAMP"/>
    <property type="match status" value="1"/>
</dbReference>
<feature type="transmembrane region" description="Helical" evidence="8">
    <location>
        <begin position="244"/>
        <end position="266"/>
    </location>
</feature>
<keyword evidence="8" id="KW-0472">Membrane</keyword>
<sequence>MTTRPHRLGFLLAILLILANIPITVLAVASGLAVHGERVEEAKRTIEQAAALAAARQALLAARVRGMADTLALAPGDLNAGDAGLCARLMEELANRSTAVQRIEVAGATGPVCAEGSEPATGAGAGDGAFSVEAPVSGGGRLTLTISAAEERRVTDGLDPPAGVVIAILDRSGHLVGTTTANPALADVPGLIAAIEKTRSSRLELRLPDGGWMFAAVSPVADTSLSVVALSPLIDIQTAAWRDFALAVGLPLGFLLIAVTVAWYGIDRLVVRWVSRLGRVAALYGAGRLSVRVGSLDGAPREMNALGSTFDEMADRIERRSQELEMAVRAKTDLLRELHHRVKNNFQLVASLLSLEARDADAVLQAALGAQQDRVHALAIAHRVAYATGEVGGVPVDLLVQEVLRALRQSAGLPNDLLDLTVTGAAPWMLDLDTAIPFALLLTELLRAALRVAADERSQVVVELIFEEQGDVILKARGPGAESPKELGARLIEAFRRQLKAEVEADFAASRFEIRIQMSSTRAAKAI</sequence>
<proteinExistence type="predicted"/>
<comment type="catalytic activity">
    <reaction evidence="1">
        <text>ATP + protein L-histidine = ADP + protein N-phospho-L-histidine.</text>
        <dbReference type="EC" id="2.7.13.3"/>
    </reaction>
</comment>
<dbReference type="PANTHER" id="PTHR41523:SF8">
    <property type="entry name" value="ETHYLENE RESPONSE SENSOR PROTEIN"/>
    <property type="match status" value="1"/>
</dbReference>
<evidence type="ECO:0000256" key="8">
    <source>
        <dbReference type="SAM" id="Phobius"/>
    </source>
</evidence>
<accession>A0A6A7Y4L0</accession>
<dbReference type="GO" id="GO:0005524">
    <property type="term" value="F:ATP binding"/>
    <property type="evidence" value="ECO:0007669"/>
    <property type="project" value="UniProtKB-KW"/>
</dbReference>
<evidence type="ECO:0000256" key="6">
    <source>
        <dbReference type="ARBA" id="ARBA00022777"/>
    </source>
</evidence>
<keyword evidence="7" id="KW-0067">ATP-binding</keyword>
<evidence type="ECO:0000313" key="11">
    <source>
        <dbReference type="Proteomes" id="UP000332515"/>
    </source>
</evidence>
<evidence type="ECO:0000256" key="4">
    <source>
        <dbReference type="ARBA" id="ARBA00022679"/>
    </source>
</evidence>
<evidence type="ECO:0000313" key="10">
    <source>
        <dbReference type="EMBL" id="MQT14070.1"/>
    </source>
</evidence>
<reference evidence="10 11" key="1">
    <citation type="submission" date="2019-09" db="EMBL/GenBank/DDBJ databases">
        <title>Segnochrobactrum spirostomi gen. nov., sp. nov., isolated from the ciliate Spirostomum cf. yagiui and description of a novel family, Segnochrobactraceae fam. nov. within the order Rhizobiales of the class Alphaproteobacteria.</title>
        <authorList>
            <person name="Akter S."/>
            <person name="Shazib S.U.A."/>
            <person name="Shin M.K."/>
        </authorList>
    </citation>
    <scope>NUCLEOTIDE SEQUENCE [LARGE SCALE GENOMIC DNA]</scope>
    <source>
        <strain evidence="10 11">Sp-1</strain>
    </source>
</reference>
<evidence type="ECO:0000256" key="5">
    <source>
        <dbReference type="ARBA" id="ARBA00022741"/>
    </source>
</evidence>
<feature type="domain" description="HAMP" evidence="9">
    <location>
        <begin position="268"/>
        <end position="322"/>
    </location>
</feature>
<evidence type="ECO:0000256" key="1">
    <source>
        <dbReference type="ARBA" id="ARBA00000085"/>
    </source>
</evidence>
<comment type="caution">
    <text evidence="10">The sequence shown here is derived from an EMBL/GenBank/DDBJ whole genome shotgun (WGS) entry which is preliminary data.</text>
</comment>
<evidence type="ECO:0000256" key="3">
    <source>
        <dbReference type="ARBA" id="ARBA00022553"/>
    </source>
</evidence>
<dbReference type="Gene3D" id="6.10.340.10">
    <property type="match status" value="1"/>
</dbReference>
<keyword evidence="4" id="KW-0808">Transferase</keyword>
<keyword evidence="6" id="KW-0418">Kinase</keyword>